<dbReference type="InterPro" id="IPR029058">
    <property type="entry name" value="AB_hydrolase_fold"/>
</dbReference>
<dbReference type="SUPFAM" id="SSF53474">
    <property type="entry name" value="alpha/beta-Hydrolases"/>
    <property type="match status" value="1"/>
</dbReference>
<reference evidence="4 5" key="1">
    <citation type="submission" date="2018-12" db="EMBL/GenBank/DDBJ databases">
        <title>Draft genome sequence of Embleya hyalina NBRC 13850T.</title>
        <authorList>
            <person name="Komaki H."/>
            <person name="Hosoyama A."/>
            <person name="Kimura A."/>
            <person name="Ichikawa N."/>
            <person name="Tamura T."/>
        </authorList>
    </citation>
    <scope>NUCLEOTIDE SEQUENCE [LARGE SCALE GENOMIC DNA]</scope>
    <source>
        <strain evidence="4 5">NBRC 13850</strain>
    </source>
</reference>
<keyword evidence="5" id="KW-1185">Reference proteome</keyword>
<dbReference type="OrthoDB" id="5240615at2"/>
<dbReference type="Pfam" id="PF08530">
    <property type="entry name" value="PepX_C"/>
    <property type="match status" value="1"/>
</dbReference>
<evidence type="ECO:0000256" key="2">
    <source>
        <dbReference type="SAM" id="MobiDB-lite"/>
    </source>
</evidence>
<evidence type="ECO:0000313" key="5">
    <source>
        <dbReference type="Proteomes" id="UP000286931"/>
    </source>
</evidence>
<sequence length="564" mass="61184">MRFTDVSRVRSRFDVRVEARDGVELSVDVYMPADPGDYPVLVTRTPYDNNRADQKPPASTAPQVPSDRFKLLAARGYIVVAGDVRGRGDSDGEFEPFRHEATDGADTVTWARDLPECNGRLGSFGAGYAGFAALAAASAAPVDALAVWSPFAAAEGLPTRGGAVRLDWLFWMHLVGGRVRGPVDAPPWRSIFRSRPLSGMHEALGRPDAPWPDWLAHLEPRDPHWSSLTSGGGAETNAAPTLLVSGWWDGGLSATMKHWESVSASGGRHSLVIGPWDSARTRRPVSIMGGVEWGPGSVVDPDELLLEWFDHHLRDDPSPRAPAPVRVFVTGRNAWEDLDRWSAADDVETLWLTSAGRANTRIGDGKLTPHAPTREAADHFVHDPDNPVPWQPGHGSFSRTGSAAFTLETSFATGRDDTLTYTSATVDVPTLVRGTPVVHLFAETDRDDADWVVSLEDVFPGETRTVHLAHGVVRAGSVPAFRSGVPVGYRIPMTQVAHEFQPGHALRLVVTSSLFPLYAVNLGSADYLGATEAERGSHSVSHGPRLPSRIELPLHREETHDQAS</sequence>
<proteinExistence type="predicted"/>
<name>A0A401Z1C0_9ACTN</name>
<dbReference type="AlphaFoldDB" id="A0A401Z1C0"/>
<feature type="compositionally biased region" description="Basic and acidic residues" evidence="2">
    <location>
        <begin position="552"/>
        <end position="564"/>
    </location>
</feature>
<dbReference type="InterPro" id="IPR013736">
    <property type="entry name" value="Xaa-Pro_dipept_C"/>
</dbReference>
<evidence type="ECO:0000256" key="1">
    <source>
        <dbReference type="ARBA" id="ARBA00022801"/>
    </source>
</evidence>
<dbReference type="SUPFAM" id="SSF49785">
    <property type="entry name" value="Galactose-binding domain-like"/>
    <property type="match status" value="1"/>
</dbReference>
<protein>
    <submittedName>
        <fullName evidence="4">Putative peptidase</fullName>
    </submittedName>
</protein>
<dbReference type="InterPro" id="IPR008979">
    <property type="entry name" value="Galactose-bd-like_sf"/>
</dbReference>
<dbReference type="SMART" id="SM00939">
    <property type="entry name" value="PepX_C"/>
    <property type="match status" value="1"/>
</dbReference>
<dbReference type="Proteomes" id="UP000286931">
    <property type="component" value="Unassembled WGS sequence"/>
</dbReference>
<dbReference type="Gene3D" id="1.10.3020.10">
    <property type="entry name" value="alpha-amino acid ester hydrolase ( Helical cap domain)"/>
    <property type="match status" value="1"/>
</dbReference>
<evidence type="ECO:0000313" key="4">
    <source>
        <dbReference type="EMBL" id="GCE00655.1"/>
    </source>
</evidence>
<comment type="caution">
    <text evidence="4">The sequence shown here is derived from an EMBL/GenBank/DDBJ whole genome shotgun (WGS) entry which is preliminary data.</text>
</comment>
<dbReference type="EMBL" id="BIFH01000041">
    <property type="protein sequence ID" value="GCE00655.1"/>
    <property type="molecule type" value="Genomic_DNA"/>
</dbReference>
<dbReference type="GO" id="GO:0008239">
    <property type="term" value="F:dipeptidyl-peptidase activity"/>
    <property type="evidence" value="ECO:0007669"/>
    <property type="project" value="InterPro"/>
</dbReference>
<keyword evidence="1" id="KW-0378">Hydrolase</keyword>
<evidence type="ECO:0000259" key="3">
    <source>
        <dbReference type="SMART" id="SM00939"/>
    </source>
</evidence>
<dbReference type="RefSeq" id="WP_126642357.1">
    <property type="nucleotide sequence ID" value="NZ_BIFH01000041.1"/>
</dbReference>
<feature type="region of interest" description="Disordered" evidence="2">
    <location>
        <begin position="535"/>
        <end position="564"/>
    </location>
</feature>
<dbReference type="InterPro" id="IPR005674">
    <property type="entry name" value="CocE/Ser_esterase"/>
</dbReference>
<feature type="domain" description="Xaa-Pro dipeptidyl-peptidase C-terminal" evidence="3">
    <location>
        <begin position="306"/>
        <end position="551"/>
    </location>
</feature>
<dbReference type="Gene3D" id="3.40.50.1820">
    <property type="entry name" value="alpha/beta hydrolase"/>
    <property type="match status" value="1"/>
</dbReference>
<gene>
    <name evidence="4" type="ORF">EHYA_08381</name>
</gene>
<organism evidence="4 5">
    <name type="scientific">Embleya hyalina</name>
    <dbReference type="NCBI Taxonomy" id="516124"/>
    <lineage>
        <taxon>Bacteria</taxon>
        <taxon>Bacillati</taxon>
        <taxon>Actinomycetota</taxon>
        <taxon>Actinomycetes</taxon>
        <taxon>Kitasatosporales</taxon>
        <taxon>Streptomycetaceae</taxon>
        <taxon>Embleya</taxon>
    </lineage>
</organism>
<accession>A0A401Z1C0</accession>
<dbReference type="NCBIfam" id="TIGR00976">
    <property type="entry name" value="CocE_NonD"/>
    <property type="match status" value="1"/>
</dbReference>
<dbReference type="InterPro" id="IPR000383">
    <property type="entry name" value="Xaa-Pro-like_dom"/>
</dbReference>
<dbReference type="Gene3D" id="2.60.120.260">
    <property type="entry name" value="Galactose-binding domain-like"/>
    <property type="match status" value="1"/>
</dbReference>
<dbReference type="Pfam" id="PF02129">
    <property type="entry name" value="Peptidase_S15"/>
    <property type="match status" value="1"/>
</dbReference>